<feature type="binding site" evidence="10">
    <location>
        <position position="76"/>
    </location>
    <ligand>
        <name>thiamine diphosphate</name>
        <dbReference type="ChEBI" id="CHEBI:58937"/>
    </ligand>
</feature>
<dbReference type="PROSITE" id="PS00801">
    <property type="entry name" value="TRANSKETOLASE_1"/>
    <property type="match status" value="1"/>
</dbReference>
<comment type="pathway">
    <text evidence="1 10">Metabolic intermediate biosynthesis; 1-deoxy-D-xylulose 5-phosphate biosynthesis; 1-deoxy-D-xylulose 5-phosphate from D-glyceraldehyde 3-phosphate and pyruvate: step 1/1.</text>
</comment>
<dbReference type="SMART" id="SM00861">
    <property type="entry name" value="Transket_pyr"/>
    <property type="match status" value="1"/>
</dbReference>
<dbReference type="GO" id="GO:0009228">
    <property type="term" value="P:thiamine biosynthetic process"/>
    <property type="evidence" value="ECO:0007669"/>
    <property type="project" value="UniProtKB-UniRule"/>
</dbReference>
<evidence type="ECO:0000256" key="1">
    <source>
        <dbReference type="ARBA" id="ARBA00004980"/>
    </source>
</evidence>
<dbReference type="GO" id="GO:0019288">
    <property type="term" value="P:isopentenyl diphosphate biosynthetic process, methylerythritol 4-phosphate pathway"/>
    <property type="evidence" value="ECO:0007669"/>
    <property type="project" value="TreeGrafter"/>
</dbReference>
<evidence type="ECO:0000259" key="11">
    <source>
        <dbReference type="SMART" id="SM00861"/>
    </source>
</evidence>
<dbReference type="EMBL" id="MBPK01000040">
    <property type="protein sequence ID" value="PKT80880.1"/>
    <property type="molecule type" value="Genomic_DNA"/>
</dbReference>
<dbReference type="PANTHER" id="PTHR43322:SF5">
    <property type="entry name" value="1-DEOXY-D-XYLULOSE-5-PHOSPHATE SYNTHASE, CHLOROPLASTIC"/>
    <property type="match status" value="1"/>
</dbReference>
<dbReference type="SUPFAM" id="SSF52518">
    <property type="entry name" value="Thiamin diphosphate-binding fold (THDP-binding)"/>
    <property type="match status" value="2"/>
</dbReference>
<evidence type="ECO:0000256" key="2">
    <source>
        <dbReference type="ARBA" id="ARBA00011081"/>
    </source>
</evidence>
<dbReference type="GO" id="GO:0005829">
    <property type="term" value="C:cytosol"/>
    <property type="evidence" value="ECO:0007669"/>
    <property type="project" value="TreeGrafter"/>
</dbReference>
<protein>
    <recommendedName>
        <fullName evidence="10">1-deoxy-D-xylulose-5-phosphate synthase</fullName>
        <ecNumber evidence="10">2.2.1.7</ecNumber>
    </recommendedName>
    <alternativeName>
        <fullName evidence="10">1-deoxyxylulose-5-phosphate synthase</fullName>
        <shortName evidence="10">DXP synthase</shortName>
        <shortName evidence="10">DXPS</shortName>
    </alternativeName>
</protein>
<dbReference type="AlphaFoldDB" id="A0A2N3PIX4"/>
<evidence type="ECO:0000256" key="8">
    <source>
        <dbReference type="ARBA" id="ARBA00023052"/>
    </source>
</evidence>
<evidence type="ECO:0000256" key="6">
    <source>
        <dbReference type="ARBA" id="ARBA00022842"/>
    </source>
</evidence>
<evidence type="ECO:0000256" key="9">
    <source>
        <dbReference type="ARBA" id="ARBA00023229"/>
    </source>
</evidence>
<dbReference type="FunFam" id="3.40.50.970:FF:000005">
    <property type="entry name" value="1-deoxy-D-xylulose-5-phosphate synthase"/>
    <property type="match status" value="1"/>
</dbReference>
<dbReference type="GO" id="GO:0000287">
    <property type="term" value="F:magnesium ion binding"/>
    <property type="evidence" value="ECO:0007669"/>
    <property type="project" value="UniProtKB-UniRule"/>
</dbReference>
<evidence type="ECO:0000313" key="12">
    <source>
        <dbReference type="EMBL" id="PKT80880.1"/>
    </source>
</evidence>
<dbReference type="Pfam" id="PF02780">
    <property type="entry name" value="Transketolase_C"/>
    <property type="match status" value="1"/>
</dbReference>
<organism evidence="12 13">
    <name type="scientific">Helicobacter winghamensis</name>
    <dbReference type="NCBI Taxonomy" id="157268"/>
    <lineage>
        <taxon>Bacteria</taxon>
        <taxon>Pseudomonadati</taxon>
        <taxon>Campylobacterota</taxon>
        <taxon>Epsilonproteobacteria</taxon>
        <taxon>Campylobacterales</taxon>
        <taxon>Helicobacteraceae</taxon>
        <taxon>Helicobacter</taxon>
    </lineage>
</organism>
<dbReference type="InterPro" id="IPR029061">
    <property type="entry name" value="THDP-binding"/>
</dbReference>
<feature type="binding site" evidence="10">
    <location>
        <begin position="117"/>
        <end position="119"/>
    </location>
    <ligand>
        <name>thiamine diphosphate</name>
        <dbReference type="ChEBI" id="CHEBI:58937"/>
    </ligand>
</feature>
<feature type="binding site" evidence="10">
    <location>
        <position position="177"/>
    </location>
    <ligand>
        <name>thiamine diphosphate</name>
        <dbReference type="ChEBI" id="CHEBI:58937"/>
    </ligand>
</feature>
<dbReference type="RefSeq" id="WP_006801815.1">
    <property type="nucleotide sequence ID" value="NZ_CABKOI010000021.1"/>
</dbReference>
<keyword evidence="8 10" id="KW-0786">Thiamine pyrophosphate</keyword>
<keyword evidence="5 10" id="KW-0479">Metal-binding</keyword>
<dbReference type="InterPro" id="IPR009014">
    <property type="entry name" value="Transketo_C/PFOR_II"/>
</dbReference>
<dbReference type="EC" id="2.2.1.7" evidence="10"/>
<dbReference type="CDD" id="cd02007">
    <property type="entry name" value="TPP_DXS"/>
    <property type="match status" value="1"/>
</dbReference>
<name>A0A2N3PIX4_9HELI</name>
<evidence type="ECO:0000256" key="4">
    <source>
        <dbReference type="ARBA" id="ARBA00022679"/>
    </source>
</evidence>
<dbReference type="SUPFAM" id="SSF52922">
    <property type="entry name" value="TK C-terminal domain-like"/>
    <property type="match status" value="1"/>
</dbReference>
<sequence>MPLDPKYLEILHKDVFSEEDYAALNTLAQLMRKRILEVVSKNGGHLSSTLGAVELIIAMHCVFDNPNDPFIFDVSHQAYAHKLLTGRWDSFETLRQSDGISGFTKPSESVQDYFIAGHSSTSISLGVGAAKAFNLKGSKQIPVALIGDGAMSAGLAYEALNELGDRKYPMVIILNDNEMSIAEPIGAISKYLSQIIAGKFVQGIKNKIGSAINKMPNATYIAKRFEESLKLITPGILFEELGLEYIGPIDGHNLKEIINTLKLAKNTQKPIVVHAQTLKGKGYTPAEGHLEQWHGVSPFDPVKGEALLKSNSKTPTSVFAESLLEFAKTDSNIVGITAAMPSGTGLDKLIKAYPKRFWDVAIAEQHATTQASSLAKEGLKPFVAIYSTFLQRAFDQLIHDVSIMKMPVKFAIDRAGIVGEDGETHQGAFDISYLNMIPNFTLFAPRDLATLSLAVEFAKDYSSGPCAFRYPRKEFLLQEGIFNKTPFKYGKLEILKECNTEILLLGYGNGVGRAHKCLLELEKQGINASLVDLRFAKPLDKEALNTLAKTHRKWFIFSDSAKIGGIGQILSAFAQENALQIHIISFEFEDAFISHGKIEKIEAKLGLDTQSLIAKITQYI</sequence>
<dbReference type="InterPro" id="IPR033248">
    <property type="entry name" value="Transketolase_C"/>
</dbReference>
<comment type="similarity">
    <text evidence="2 10">Belongs to the transketolase family. DXPS subfamily.</text>
</comment>
<dbReference type="HAMAP" id="MF_00315">
    <property type="entry name" value="DXP_synth"/>
    <property type="match status" value="1"/>
</dbReference>
<feature type="domain" description="Transketolase-like pyrimidine-binding" evidence="11">
    <location>
        <begin position="313"/>
        <end position="478"/>
    </location>
</feature>
<evidence type="ECO:0000313" key="13">
    <source>
        <dbReference type="Proteomes" id="UP000233350"/>
    </source>
</evidence>
<keyword evidence="13" id="KW-1185">Reference proteome</keyword>
<evidence type="ECO:0000256" key="7">
    <source>
        <dbReference type="ARBA" id="ARBA00022977"/>
    </source>
</evidence>
<dbReference type="UniPathway" id="UPA00064">
    <property type="reaction ID" value="UER00091"/>
</dbReference>
<dbReference type="Pfam" id="PF13292">
    <property type="entry name" value="DXP_synthase_N"/>
    <property type="match status" value="1"/>
</dbReference>
<dbReference type="GeneID" id="97289576"/>
<keyword evidence="6 10" id="KW-0460">Magnesium</keyword>
<keyword evidence="9 10" id="KW-0414">Isoprene biosynthesis</keyword>
<dbReference type="STRING" id="556267.HWAG_00123"/>
<dbReference type="PANTHER" id="PTHR43322">
    <property type="entry name" value="1-D-DEOXYXYLULOSE 5-PHOSPHATE SYNTHASE-RELATED"/>
    <property type="match status" value="1"/>
</dbReference>
<dbReference type="OrthoDB" id="9803371at2"/>
<feature type="binding site" evidence="10">
    <location>
        <begin position="149"/>
        <end position="150"/>
    </location>
    <ligand>
        <name>thiamine diphosphate</name>
        <dbReference type="ChEBI" id="CHEBI:58937"/>
    </ligand>
</feature>
<evidence type="ECO:0000256" key="10">
    <source>
        <dbReference type="HAMAP-Rule" id="MF_00315"/>
    </source>
</evidence>
<evidence type="ECO:0000256" key="5">
    <source>
        <dbReference type="ARBA" id="ARBA00022723"/>
    </source>
</evidence>
<comment type="function">
    <text evidence="10">Catalyzes the acyloin condensation reaction between C atoms 2 and 3 of pyruvate and glyceraldehyde 3-phosphate to yield 1-deoxy-D-xylulose-5-phosphate (DXP).</text>
</comment>
<dbReference type="CDD" id="cd07033">
    <property type="entry name" value="TPP_PYR_DXS_TK_like"/>
    <property type="match status" value="1"/>
</dbReference>
<comment type="caution">
    <text evidence="12">The sequence shown here is derived from an EMBL/GenBank/DDBJ whole genome shotgun (WGS) entry which is preliminary data.</text>
</comment>
<dbReference type="GO" id="GO:0016114">
    <property type="term" value="P:terpenoid biosynthetic process"/>
    <property type="evidence" value="ECO:0007669"/>
    <property type="project" value="UniProtKB-UniRule"/>
</dbReference>
<feature type="binding site" evidence="10">
    <location>
        <position position="283"/>
    </location>
    <ligand>
        <name>thiamine diphosphate</name>
        <dbReference type="ChEBI" id="CHEBI:58937"/>
    </ligand>
</feature>
<evidence type="ECO:0000256" key="3">
    <source>
        <dbReference type="ARBA" id="ARBA00011738"/>
    </source>
</evidence>
<dbReference type="NCBIfam" id="NF003933">
    <property type="entry name" value="PRK05444.2-2"/>
    <property type="match status" value="1"/>
</dbReference>
<keyword evidence="4 10" id="KW-0808">Transferase</keyword>
<dbReference type="InterPro" id="IPR020826">
    <property type="entry name" value="Transketolase_BS"/>
</dbReference>
<comment type="cofactor">
    <cofactor evidence="10">
        <name>Mg(2+)</name>
        <dbReference type="ChEBI" id="CHEBI:18420"/>
    </cofactor>
    <text evidence="10">Binds 1 Mg(2+) ion per subunit.</text>
</comment>
<dbReference type="Gene3D" id="3.40.50.920">
    <property type="match status" value="1"/>
</dbReference>
<dbReference type="InterPro" id="IPR049557">
    <property type="entry name" value="Transketolase_CS"/>
</dbReference>
<dbReference type="GO" id="GO:0008661">
    <property type="term" value="F:1-deoxy-D-xylulose-5-phosphate synthase activity"/>
    <property type="evidence" value="ECO:0007669"/>
    <property type="project" value="UniProtKB-UniRule"/>
</dbReference>
<dbReference type="Pfam" id="PF02779">
    <property type="entry name" value="Transket_pyr"/>
    <property type="match status" value="1"/>
</dbReference>
<comment type="catalytic activity">
    <reaction evidence="10">
        <text>D-glyceraldehyde 3-phosphate + pyruvate + H(+) = 1-deoxy-D-xylulose 5-phosphate + CO2</text>
        <dbReference type="Rhea" id="RHEA:12605"/>
        <dbReference type="ChEBI" id="CHEBI:15361"/>
        <dbReference type="ChEBI" id="CHEBI:15378"/>
        <dbReference type="ChEBI" id="CHEBI:16526"/>
        <dbReference type="ChEBI" id="CHEBI:57792"/>
        <dbReference type="ChEBI" id="CHEBI:59776"/>
        <dbReference type="EC" id="2.2.1.7"/>
    </reaction>
</comment>
<accession>A0A2N3PIX4</accession>
<reference evidence="12 13" key="1">
    <citation type="submission" date="2016-07" db="EMBL/GenBank/DDBJ databases">
        <title>Detection of Helicobacter winghamensis from caecal content of red fox (Vulpes vulpes).</title>
        <authorList>
            <person name="Zanoni R.G."/>
            <person name="Florio D."/>
            <person name="Caffara M."/>
            <person name="Renzi M."/>
            <person name="Parisi A."/>
            <person name="Pasquali F."/>
            <person name="Manfreda G."/>
        </authorList>
    </citation>
    <scope>NUCLEOTIDE SEQUENCE [LARGE SCALE GENOMIC DNA]</scope>
    <source>
        <strain evidence="12 13">295_13</strain>
    </source>
</reference>
<feature type="binding site" evidence="10">
    <location>
        <position position="364"/>
    </location>
    <ligand>
        <name>thiamine diphosphate</name>
        <dbReference type="ChEBI" id="CHEBI:58937"/>
    </ligand>
</feature>
<dbReference type="GO" id="GO:0030976">
    <property type="term" value="F:thiamine pyrophosphate binding"/>
    <property type="evidence" value="ECO:0007669"/>
    <property type="project" value="UniProtKB-UniRule"/>
</dbReference>
<dbReference type="InterPro" id="IPR005477">
    <property type="entry name" value="Dxylulose-5-P_synthase"/>
</dbReference>
<dbReference type="NCBIfam" id="TIGR00204">
    <property type="entry name" value="dxs"/>
    <property type="match status" value="1"/>
</dbReference>
<comment type="cofactor">
    <cofactor evidence="10">
        <name>thiamine diphosphate</name>
        <dbReference type="ChEBI" id="CHEBI:58937"/>
    </cofactor>
    <text evidence="10">Binds 1 thiamine pyrophosphate per subunit.</text>
</comment>
<dbReference type="InterPro" id="IPR005475">
    <property type="entry name" value="Transketolase-like_Pyr-bd"/>
</dbReference>
<comment type="subunit">
    <text evidence="3 10">Homodimer.</text>
</comment>
<dbReference type="Proteomes" id="UP000233350">
    <property type="component" value="Unassembled WGS sequence"/>
</dbReference>
<dbReference type="Gene3D" id="3.40.50.970">
    <property type="match status" value="2"/>
</dbReference>
<feature type="binding site" evidence="10">
    <location>
        <position position="177"/>
    </location>
    <ligand>
        <name>Mg(2+)</name>
        <dbReference type="ChEBI" id="CHEBI:18420"/>
    </ligand>
</feature>
<gene>
    <name evidence="10" type="primary">dxs</name>
    <name evidence="12" type="ORF">BCM31_02670</name>
</gene>
<dbReference type="PROSITE" id="PS00802">
    <property type="entry name" value="TRANSKETOLASE_2"/>
    <property type="match status" value="1"/>
</dbReference>
<keyword evidence="7 10" id="KW-0784">Thiamine biosynthesis</keyword>
<proteinExistence type="inferred from homology"/>
<feature type="binding site" evidence="10">
    <location>
        <position position="148"/>
    </location>
    <ligand>
        <name>Mg(2+)</name>
        <dbReference type="ChEBI" id="CHEBI:18420"/>
    </ligand>
</feature>